<dbReference type="InterPro" id="IPR002110">
    <property type="entry name" value="Ankyrin_rpt"/>
</dbReference>
<dbReference type="SUPFAM" id="SSF48403">
    <property type="entry name" value="Ankyrin repeat"/>
    <property type="match status" value="1"/>
</dbReference>
<feature type="region of interest" description="Disordered" evidence="1">
    <location>
        <begin position="183"/>
        <end position="207"/>
    </location>
</feature>
<organism evidence="2 3">
    <name type="scientific">Seminavis robusta</name>
    <dbReference type="NCBI Taxonomy" id="568900"/>
    <lineage>
        <taxon>Eukaryota</taxon>
        <taxon>Sar</taxon>
        <taxon>Stramenopiles</taxon>
        <taxon>Ochrophyta</taxon>
        <taxon>Bacillariophyta</taxon>
        <taxon>Bacillariophyceae</taxon>
        <taxon>Bacillariophycidae</taxon>
        <taxon>Naviculales</taxon>
        <taxon>Naviculaceae</taxon>
        <taxon>Seminavis</taxon>
    </lineage>
</organism>
<dbReference type="Pfam" id="PF12796">
    <property type="entry name" value="Ank_2"/>
    <property type="match status" value="1"/>
</dbReference>
<proteinExistence type="predicted"/>
<feature type="region of interest" description="Disordered" evidence="1">
    <location>
        <begin position="91"/>
        <end position="134"/>
    </location>
</feature>
<evidence type="ECO:0000313" key="2">
    <source>
        <dbReference type="EMBL" id="CAB9509966.1"/>
    </source>
</evidence>
<evidence type="ECO:0000313" key="3">
    <source>
        <dbReference type="Proteomes" id="UP001153069"/>
    </source>
</evidence>
<feature type="compositionally biased region" description="Acidic residues" evidence="1">
    <location>
        <begin position="25"/>
        <end position="41"/>
    </location>
</feature>
<dbReference type="AlphaFoldDB" id="A0A9N8HD75"/>
<dbReference type="Proteomes" id="UP001153069">
    <property type="component" value="Unassembled WGS sequence"/>
</dbReference>
<gene>
    <name evidence="2" type="ORF">SEMRO_412_G137950.1</name>
</gene>
<feature type="region of interest" description="Disordered" evidence="1">
    <location>
        <begin position="1"/>
        <end position="76"/>
    </location>
</feature>
<feature type="compositionally biased region" description="Low complexity" evidence="1">
    <location>
        <begin position="102"/>
        <end position="113"/>
    </location>
</feature>
<feature type="compositionally biased region" description="Polar residues" evidence="1">
    <location>
        <begin position="184"/>
        <end position="204"/>
    </location>
</feature>
<comment type="caution">
    <text evidence="2">The sequence shown here is derived from an EMBL/GenBank/DDBJ whole genome shotgun (WGS) entry which is preliminary data.</text>
</comment>
<protein>
    <submittedName>
        <fullName evidence="2">ANK</fullName>
    </submittedName>
</protein>
<dbReference type="OrthoDB" id="2384350at2759"/>
<keyword evidence="3" id="KW-1185">Reference proteome</keyword>
<dbReference type="Gene3D" id="1.25.40.20">
    <property type="entry name" value="Ankyrin repeat-containing domain"/>
    <property type="match status" value="1"/>
</dbReference>
<sequence length="482" mass="53428">MDMVALALSGDTAVAGKSTHTSITADDEEEDSSDSEYDEDLTNSNKDNNDEDDSSSSDGSSSSSGSSGGYATTDSESCCSGYMDAISREMEEMNRSRRDSIRQSLRRSSLSALDTLKGMDAPSTGTTNNKREDLKCQNLMQQAQDRSQRFLLHRMSSTKATSYVQDKPSTNANIPQIPPFAGNGATTVVHNSNNDTGNESSNDATIIRRRSTGDLLDESSKQNPQSPQECLQELLRGVSSPVEFLTTEYWDKQYFCAITPARMQRYHAKVARAVRGQDIETLRTIVKGNASPNILDACNSQGESLVHLACRRRNTDLLKFLVHEAGVSVRVRDDWGKSPLHEQCWNGRPSFSKGKLLSNQAEATTGALPTSPYYYYHPTNPESNSYFDAVKLLIDLAPELLFARDRRGFVPFQYIPKDSWPEWNTFLAQHRVWIRCKVQFIGYARSRDKLKKTLELAEATLKGISRSANTSPTGTGPTAMTQ</sequence>
<dbReference type="InterPro" id="IPR036770">
    <property type="entry name" value="Ankyrin_rpt-contain_sf"/>
</dbReference>
<dbReference type="EMBL" id="CAICTM010000411">
    <property type="protein sequence ID" value="CAB9509966.1"/>
    <property type="molecule type" value="Genomic_DNA"/>
</dbReference>
<reference evidence="2" key="1">
    <citation type="submission" date="2020-06" db="EMBL/GenBank/DDBJ databases">
        <authorList>
            <consortium name="Plant Systems Biology data submission"/>
        </authorList>
    </citation>
    <scope>NUCLEOTIDE SEQUENCE</scope>
    <source>
        <strain evidence="2">D6</strain>
    </source>
</reference>
<feature type="compositionally biased region" description="Low complexity" evidence="1">
    <location>
        <begin position="56"/>
        <end position="65"/>
    </location>
</feature>
<feature type="compositionally biased region" description="Basic and acidic residues" evidence="1">
    <location>
        <begin position="91"/>
        <end position="101"/>
    </location>
</feature>
<evidence type="ECO:0000256" key="1">
    <source>
        <dbReference type="SAM" id="MobiDB-lite"/>
    </source>
</evidence>
<accession>A0A9N8HD75</accession>
<name>A0A9N8HD75_9STRA</name>